<evidence type="ECO:0000256" key="3">
    <source>
        <dbReference type="PROSITE-ProRule" id="PRU00169"/>
    </source>
</evidence>
<keyword evidence="1" id="KW-0597">Phosphoprotein</keyword>
<dbReference type="EMBL" id="JACHHX010000019">
    <property type="protein sequence ID" value="MBB5016408.1"/>
    <property type="molecule type" value="Genomic_DNA"/>
</dbReference>
<dbReference type="Pfam" id="PF00072">
    <property type="entry name" value="Response_reg"/>
    <property type="match status" value="1"/>
</dbReference>
<feature type="region of interest" description="Disordered" evidence="4">
    <location>
        <begin position="398"/>
        <end position="448"/>
    </location>
</feature>
<dbReference type="Gene3D" id="3.40.50.2300">
    <property type="match status" value="1"/>
</dbReference>
<dbReference type="InterPro" id="IPR050595">
    <property type="entry name" value="Bact_response_regulator"/>
</dbReference>
<feature type="compositionally biased region" description="Low complexity" evidence="4">
    <location>
        <begin position="405"/>
        <end position="440"/>
    </location>
</feature>
<dbReference type="PROSITE" id="PS51833">
    <property type="entry name" value="HDOD"/>
    <property type="match status" value="1"/>
</dbReference>
<name>A0A7W7Y226_9GAMM</name>
<dbReference type="Proteomes" id="UP000519004">
    <property type="component" value="Unassembled WGS sequence"/>
</dbReference>
<evidence type="ECO:0000256" key="4">
    <source>
        <dbReference type="SAM" id="MobiDB-lite"/>
    </source>
</evidence>
<dbReference type="PANTHER" id="PTHR44591">
    <property type="entry name" value="STRESS RESPONSE REGULATOR PROTEIN 1"/>
    <property type="match status" value="1"/>
</dbReference>
<dbReference type="SMART" id="SM00448">
    <property type="entry name" value="REC"/>
    <property type="match status" value="1"/>
</dbReference>
<evidence type="ECO:0000256" key="1">
    <source>
        <dbReference type="ARBA" id="ARBA00022553"/>
    </source>
</evidence>
<evidence type="ECO:0000313" key="7">
    <source>
        <dbReference type="EMBL" id="MBB5016408.1"/>
    </source>
</evidence>
<dbReference type="InterPro" id="IPR011006">
    <property type="entry name" value="CheY-like_superfamily"/>
</dbReference>
<dbReference type="GO" id="GO:0000160">
    <property type="term" value="P:phosphorelay signal transduction system"/>
    <property type="evidence" value="ECO:0007669"/>
    <property type="project" value="UniProtKB-KW"/>
</dbReference>
<dbReference type="PANTHER" id="PTHR44591:SF14">
    <property type="entry name" value="PROTEIN PILG"/>
    <property type="match status" value="1"/>
</dbReference>
<gene>
    <name evidence="7" type="ORF">HNQ58_002323</name>
</gene>
<keyword evidence="2" id="KW-0902">Two-component regulatory system</keyword>
<accession>A0A7W7Y226</accession>
<evidence type="ECO:0000259" key="6">
    <source>
        <dbReference type="PROSITE" id="PS51833"/>
    </source>
</evidence>
<evidence type="ECO:0000256" key="2">
    <source>
        <dbReference type="ARBA" id="ARBA00023012"/>
    </source>
</evidence>
<comment type="caution">
    <text evidence="7">The sequence shown here is derived from an EMBL/GenBank/DDBJ whole genome shotgun (WGS) entry which is preliminary data.</text>
</comment>
<dbReference type="Pfam" id="PF08668">
    <property type="entry name" value="HDOD"/>
    <property type="match status" value="1"/>
</dbReference>
<feature type="domain" description="Response regulatory" evidence="5">
    <location>
        <begin position="2"/>
        <end position="118"/>
    </location>
</feature>
<reference evidence="7 8" key="1">
    <citation type="submission" date="2020-08" db="EMBL/GenBank/DDBJ databases">
        <title>Genomic Encyclopedia of Type Strains, Phase IV (KMG-IV): sequencing the most valuable type-strain genomes for metagenomic binning, comparative biology and taxonomic classification.</title>
        <authorList>
            <person name="Goeker M."/>
        </authorList>
    </citation>
    <scope>NUCLEOTIDE SEQUENCE [LARGE SCALE GENOMIC DNA]</scope>
    <source>
        <strain evidence="7 8">DSM 25897</strain>
    </source>
</reference>
<protein>
    <submittedName>
        <fullName evidence="7">HD-like signal output (HDOD) protein/CheY-like chemotaxis protein</fullName>
    </submittedName>
</protein>
<dbReference type="InterPro" id="IPR013976">
    <property type="entry name" value="HDOD"/>
</dbReference>
<dbReference type="SUPFAM" id="SSF109604">
    <property type="entry name" value="HD-domain/PDEase-like"/>
    <property type="match status" value="1"/>
</dbReference>
<dbReference type="RefSeq" id="WP_183949073.1">
    <property type="nucleotide sequence ID" value="NZ_JACHHX010000019.1"/>
</dbReference>
<evidence type="ECO:0000259" key="5">
    <source>
        <dbReference type="PROSITE" id="PS50110"/>
    </source>
</evidence>
<sequence length="448" mass="48119">MRVMIVDPDRWLAQLLRQLAESLREDVKVEVFASGEAAERAWRRQPPQLLICGWQLADMDGLSLIARLRQSGAPVPVLLLGERGDRASVLAARRLAVDAFVVKPFRVPRLVEVLRQLLGSAAHEPPAAAGPQDPAAAGGFLGYLAGLGDAALDLPLLRDLRAGLDDLDREPPPGVPELVQRWGHDPALVARLIAVSNNSWYNPNGVVCTTLAEAIIRLGWLNCINIAASMTLRRASELQDPLLAARAAAELERCERVGEHAERLARQCGADPSPCHTAALLHRLGELCVLFHAQAWKNREGECDESLLDRALAQYARPFAERLKSHWGLPMALRELIAAIYGFGDMSIGKREKYVMRLAGGLVHGGMSEEEEARLRRLAGLPPAARRVAEAAVVAPLAGSASPEPQDAGPAATTAAQAEDGLAPGSGQAVEQAVEQATAADSPEREGE</sequence>
<feature type="domain" description="HDOD" evidence="6">
    <location>
        <begin position="154"/>
        <end position="343"/>
    </location>
</feature>
<dbReference type="CDD" id="cd00156">
    <property type="entry name" value="REC"/>
    <property type="match status" value="1"/>
</dbReference>
<dbReference type="Gene3D" id="1.10.3210.10">
    <property type="entry name" value="Hypothetical protein af1432"/>
    <property type="match status" value="1"/>
</dbReference>
<dbReference type="SUPFAM" id="SSF52172">
    <property type="entry name" value="CheY-like"/>
    <property type="match status" value="1"/>
</dbReference>
<dbReference type="AlphaFoldDB" id="A0A7W7Y226"/>
<organism evidence="7 8">
    <name type="scientific">Rehaibacterium terrae</name>
    <dbReference type="NCBI Taxonomy" id="1341696"/>
    <lineage>
        <taxon>Bacteria</taxon>
        <taxon>Pseudomonadati</taxon>
        <taxon>Pseudomonadota</taxon>
        <taxon>Gammaproteobacteria</taxon>
        <taxon>Lysobacterales</taxon>
        <taxon>Lysobacteraceae</taxon>
        <taxon>Rehaibacterium</taxon>
    </lineage>
</organism>
<keyword evidence="8" id="KW-1185">Reference proteome</keyword>
<dbReference type="PROSITE" id="PS50110">
    <property type="entry name" value="RESPONSE_REGULATORY"/>
    <property type="match status" value="1"/>
</dbReference>
<dbReference type="InterPro" id="IPR001789">
    <property type="entry name" value="Sig_transdc_resp-reg_receiver"/>
</dbReference>
<comment type="caution">
    <text evidence="3">Lacks conserved residue(s) required for the propagation of feature annotation.</text>
</comment>
<proteinExistence type="predicted"/>
<evidence type="ECO:0000313" key="8">
    <source>
        <dbReference type="Proteomes" id="UP000519004"/>
    </source>
</evidence>